<evidence type="ECO:0000256" key="1">
    <source>
        <dbReference type="SAM" id="MobiDB-lite"/>
    </source>
</evidence>
<name>A0AAN9FJH4_CROPI</name>
<sequence length="136" mass="14547">MGGSFLLLATFPRVRGGSDQDSALPLFSGKTPCSRTPKKVGSMGSIELAWMSDWTSGEGQERTPLGWLSGKGSLLLSGEGRKRRYGEPGEPDRELPLNALTPLERLKASSESKPAYNPRVRVGSARFTVGPGLPDS</sequence>
<evidence type="ECO:0000313" key="3">
    <source>
        <dbReference type="Proteomes" id="UP001372338"/>
    </source>
</evidence>
<accession>A0AAN9FJH4</accession>
<protein>
    <submittedName>
        <fullName evidence="2">Uncharacterized protein</fullName>
    </submittedName>
</protein>
<evidence type="ECO:0000313" key="2">
    <source>
        <dbReference type="EMBL" id="KAK7273078.1"/>
    </source>
</evidence>
<organism evidence="2 3">
    <name type="scientific">Crotalaria pallida</name>
    <name type="common">Smooth rattlebox</name>
    <name type="synonym">Crotalaria striata</name>
    <dbReference type="NCBI Taxonomy" id="3830"/>
    <lineage>
        <taxon>Eukaryota</taxon>
        <taxon>Viridiplantae</taxon>
        <taxon>Streptophyta</taxon>
        <taxon>Embryophyta</taxon>
        <taxon>Tracheophyta</taxon>
        <taxon>Spermatophyta</taxon>
        <taxon>Magnoliopsida</taxon>
        <taxon>eudicotyledons</taxon>
        <taxon>Gunneridae</taxon>
        <taxon>Pentapetalae</taxon>
        <taxon>rosids</taxon>
        <taxon>fabids</taxon>
        <taxon>Fabales</taxon>
        <taxon>Fabaceae</taxon>
        <taxon>Papilionoideae</taxon>
        <taxon>50 kb inversion clade</taxon>
        <taxon>genistoids sensu lato</taxon>
        <taxon>core genistoids</taxon>
        <taxon>Crotalarieae</taxon>
        <taxon>Crotalaria</taxon>
    </lineage>
</organism>
<gene>
    <name evidence="2" type="ORF">RIF29_14124</name>
</gene>
<reference evidence="2 3" key="1">
    <citation type="submission" date="2024-01" db="EMBL/GenBank/DDBJ databases">
        <title>The genomes of 5 underutilized Papilionoideae crops provide insights into root nodulation and disease resistanc.</title>
        <authorList>
            <person name="Yuan L."/>
        </authorList>
    </citation>
    <scope>NUCLEOTIDE SEQUENCE [LARGE SCALE GENOMIC DNA]</scope>
    <source>
        <strain evidence="2">ZHUSHIDOU_FW_LH</strain>
        <tissue evidence="2">Leaf</tissue>
    </source>
</reference>
<dbReference type="EMBL" id="JAYWIO010000003">
    <property type="protein sequence ID" value="KAK7273078.1"/>
    <property type="molecule type" value="Genomic_DNA"/>
</dbReference>
<dbReference type="AlphaFoldDB" id="A0AAN9FJH4"/>
<keyword evidence="3" id="KW-1185">Reference proteome</keyword>
<proteinExistence type="predicted"/>
<comment type="caution">
    <text evidence="2">The sequence shown here is derived from an EMBL/GenBank/DDBJ whole genome shotgun (WGS) entry which is preliminary data.</text>
</comment>
<feature type="region of interest" description="Disordered" evidence="1">
    <location>
        <begin position="78"/>
        <end position="99"/>
    </location>
</feature>
<dbReference type="Proteomes" id="UP001372338">
    <property type="component" value="Unassembled WGS sequence"/>
</dbReference>
<feature type="compositionally biased region" description="Basic and acidic residues" evidence="1">
    <location>
        <begin position="85"/>
        <end position="95"/>
    </location>
</feature>